<keyword evidence="2" id="KW-0408">Iron</keyword>
<evidence type="ECO:0000256" key="1">
    <source>
        <dbReference type="ARBA" id="ARBA00022723"/>
    </source>
</evidence>
<proteinExistence type="predicted"/>
<dbReference type="RefSeq" id="WP_011877033.1">
    <property type="nucleotide sequence ID" value="NC_009253.1"/>
</dbReference>
<dbReference type="Proteomes" id="UP000001556">
    <property type="component" value="Chromosome"/>
</dbReference>
<dbReference type="InterPro" id="IPR017900">
    <property type="entry name" value="4Fe4S_Fe_S_CS"/>
</dbReference>
<dbReference type="InterPro" id="IPR027417">
    <property type="entry name" value="P-loop_NTPase"/>
</dbReference>
<reference evidence="5 6" key="1">
    <citation type="submission" date="2007-03" db="EMBL/GenBank/DDBJ databases">
        <title>Complete sequence of Desulfotomaculum reducens MI-1.</title>
        <authorList>
            <consortium name="US DOE Joint Genome Institute"/>
            <person name="Copeland A."/>
            <person name="Lucas S."/>
            <person name="Lapidus A."/>
            <person name="Barry K."/>
            <person name="Detter J.C."/>
            <person name="Glavina del Rio T."/>
            <person name="Hammon N."/>
            <person name="Israni S."/>
            <person name="Dalin E."/>
            <person name="Tice H."/>
            <person name="Pitluck S."/>
            <person name="Sims D."/>
            <person name="Brettin T."/>
            <person name="Bruce D."/>
            <person name="Han C."/>
            <person name="Tapia R."/>
            <person name="Schmutz J."/>
            <person name="Larimer F."/>
            <person name="Land M."/>
            <person name="Hauser L."/>
            <person name="Kyrpides N."/>
            <person name="Kim E."/>
            <person name="Tebo B.M."/>
            <person name="Richardson P."/>
        </authorList>
    </citation>
    <scope>NUCLEOTIDE SEQUENCE [LARGE SCALE GENOMIC DNA]</scope>
    <source>
        <strain evidence="5 6">MI-1</strain>
    </source>
</reference>
<dbReference type="GO" id="GO:0051536">
    <property type="term" value="F:iron-sulfur cluster binding"/>
    <property type="evidence" value="ECO:0007669"/>
    <property type="project" value="UniProtKB-KW"/>
</dbReference>
<keyword evidence="3" id="KW-0411">Iron-sulfur</keyword>
<evidence type="ECO:0000313" key="5">
    <source>
        <dbReference type="EMBL" id="ABO49197.1"/>
    </source>
</evidence>
<gene>
    <name evidence="5" type="ordered locus">Dred_0658</name>
</gene>
<dbReference type="PANTHER" id="PTHR43063">
    <property type="entry name" value="4FE-4S CLUSTER CONTAINING PARA FAMILY ATPASE PROTEIN"/>
    <property type="match status" value="1"/>
</dbReference>
<dbReference type="PROSITE" id="PS00198">
    <property type="entry name" value="4FE4S_FER_1"/>
    <property type="match status" value="1"/>
</dbReference>
<accession>A4J294</accession>
<dbReference type="CDD" id="cd03110">
    <property type="entry name" value="SIMIBI_bact_arch"/>
    <property type="match status" value="1"/>
</dbReference>
<dbReference type="AlphaFoldDB" id="A4J294"/>
<evidence type="ECO:0000313" key="6">
    <source>
        <dbReference type="Proteomes" id="UP000001556"/>
    </source>
</evidence>
<dbReference type="PROSITE" id="PS51379">
    <property type="entry name" value="4FE4S_FER_2"/>
    <property type="match status" value="2"/>
</dbReference>
<dbReference type="eggNOG" id="COG1149">
    <property type="taxonomic scope" value="Bacteria"/>
</dbReference>
<protein>
    <submittedName>
        <fullName evidence="5">Cobyrinic acid a,c-diamide synthase</fullName>
    </submittedName>
</protein>
<evidence type="ECO:0000259" key="4">
    <source>
        <dbReference type="PROSITE" id="PS51379"/>
    </source>
</evidence>
<dbReference type="Pfam" id="PF01656">
    <property type="entry name" value="CbiA"/>
    <property type="match status" value="1"/>
</dbReference>
<dbReference type="Gene3D" id="3.40.50.300">
    <property type="entry name" value="P-loop containing nucleotide triphosphate hydrolases"/>
    <property type="match status" value="1"/>
</dbReference>
<sequence>MKISVASGKGGTGKTLVATSLALSLIKNNPSVQLLDCDVEEPNVHLFLDQEPINETTVSLPIPKINEDLCQHCGKCTEICRFNAITLLKDTILIFPDVCHSCSACWHFCPTGALEPSPREVGTVQISQSGKLKLITGRLNLGVHASPPVIKAVRGAIDTDTVTIIDGPPGSSCPVMAAVEETDYCILVTEPTPFGLNDLSLAVEMLKVLNVPCGVIINRDVPGNHLIDDYCQEKGLPILLRIPLDTEIARAYAKGIPLVKSSPVWTEKFIDLYQQVTQEVTK</sequence>
<evidence type="ECO:0000256" key="3">
    <source>
        <dbReference type="ARBA" id="ARBA00023014"/>
    </source>
</evidence>
<dbReference type="SUPFAM" id="SSF52540">
    <property type="entry name" value="P-loop containing nucleoside triphosphate hydrolases"/>
    <property type="match status" value="1"/>
</dbReference>
<feature type="domain" description="4Fe-4S ferredoxin-type" evidence="4">
    <location>
        <begin position="61"/>
        <end position="90"/>
    </location>
</feature>
<dbReference type="PANTHER" id="PTHR43063:SF1">
    <property type="entry name" value="4FE-4S CLUSTER CONTAINING PARA FAMILY ATPASE PROTEIN"/>
    <property type="match status" value="1"/>
</dbReference>
<dbReference type="STRING" id="349161.Dred_0658"/>
<dbReference type="SUPFAM" id="SSF54862">
    <property type="entry name" value="4Fe-4S ferredoxins"/>
    <property type="match status" value="1"/>
</dbReference>
<dbReference type="EMBL" id="CP000612">
    <property type="protein sequence ID" value="ABO49197.1"/>
    <property type="molecule type" value="Genomic_DNA"/>
</dbReference>
<dbReference type="Pfam" id="PF00037">
    <property type="entry name" value="Fer4"/>
    <property type="match status" value="2"/>
</dbReference>
<keyword evidence="1" id="KW-0479">Metal-binding</keyword>
<keyword evidence="6" id="KW-1185">Reference proteome</keyword>
<dbReference type="InterPro" id="IPR002586">
    <property type="entry name" value="CobQ/CobB/MinD/ParA_Nub-bd_dom"/>
</dbReference>
<dbReference type="GO" id="GO:0046872">
    <property type="term" value="F:metal ion binding"/>
    <property type="evidence" value="ECO:0007669"/>
    <property type="project" value="UniProtKB-KW"/>
</dbReference>
<dbReference type="KEGG" id="drm:Dred_0658"/>
<dbReference type="HOGENOM" id="CLU_067767_0_0_9"/>
<feature type="domain" description="4Fe-4S ferredoxin-type" evidence="4">
    <location>
        <begin position="92"/>
        <end position="119"/>
    </location>
</feature>
<organism evidence="5 6">
    <name type="scientific">Desulforamulus reducens (strain ATCC BAA-1160 / DSM 100696 / MI-1)</name>
    <name type="common">Desulfotomaculum reducens</name>
    <dbReference type="NCBI Taxonomy" id="349161"/>
    <lineage>
        <taxon>Bacteria</taxon>
        <taxon>Bacillati</taxon>
        <taxon>Bacillota</taxon>
        <taxon>Clostridia</taxon>
        <taxon>Eubacteriales</taxon>
        <taxon>Peptococcaceae</taxon>
        <taxon>Desulforamulus</taxon>
    </lineage>
</organism>
<name>A4J294_DESRM</name>
<dbReference type="InterPro" id="IPR017896">
    <property type="entry name" value="4Fe4S_Fe-S-bd"/>
</dbReference>
<dbReference type="OrthoDB" id="9778602at2"/>
<evidence type="ECO:0000256" key="2">
    <source>
        <dbReference type="ARBA" id="ARBA00023004"/>
    </source>
</evidence>
<dbReference type="Gene3D" id="3.30.70.20">
    <property type="match status" value="1"/>
</dbReference>